<name>A0A816EUA4_9BILA</name>
<keyword evidence="3" id="KW-1185">Reference proteome</keyword>
<evidence type="ECO:0000313" key="2">
    <source>
        <dbReference type="EMBL" id="CAF4577796.1"/>
    </source>
</evidence>
<sequence length="101" mass="10502">ERKSVLLLAKPVITMQSTANAENNGTTVYVTINGDQGPIFDGSVTIRPDATQTCPTVTNALEAASNLVDSMSLITAISSPRSAAHLTIMINTGGSPLMVEV</sequence>
<proteinExistence type="predicted"/>
<gene>
    <name evidence="1" type="ORF">GPM918_LOCUS45487</name>
    <name evidence="2" type="ORF">SRO942_LOCUS48024</name>
</gene>
<dbReference type="Proteomes" id="UP000663829">
    <property type="component" value="Unassembled WGS sequence"/>
</dbReference>
<protein>
    <submittedName>
        <fullName evidence="1">Uncharacterized protein</fullName>
    </submittedName>
</protein>
<dbReference type="Proteomes" id="UP000681722">
    <property type="component" value="Unassembled WGS sequence"/>
</dbReference>
<reference evidence="1" key="1">
    <citation type="submission" date="2021-02" db="EMBL/GenBank/DDBJ databases">
        <authorList>
            <person name="Nowell W R."/>
        </authorList>
    </citation>
    <scope>NUCLEOTIDE SEQUENCE</scope>
</reference>
<dbReference type="AlphaFoldDB" id="A0A816EUA4"/>
<dbReference type="EMBL" id="CAJOBC010121834">
    <property type="protein sequence ID" value="CAF4577796.1"/>
    <property type="molecule type" value="Genomic_DNA"/>
</dbReference>
<evidence type="ECO:0000313" key="3">
    <source>
        <dbReference type="Proteomes" id="UP000663829"/>
    </source>
</evidence>
<accession>A0A816EUA4</accession>
<comment type="caution">
    <text evidence="1">The sequence shown here is derived from an EMBL/GenBank/DDBJ whole genome shotgun (WGS) entry which is preliminary data.</text>
</comment>
<organism evidence="1 3">
    <name type="scientific">Didymodactylos carnosus</name>
    <dbReference type="NCBI Taxonomy" id="1234261"/>
    <lineage>
        <taxon>Eukaryota</taxon>
        <taxon>Metazoa</taxon>
        <taxon>Spiralia</taxon>
        <taxon>Gnathifera</taxon>
        <taxon>Rotifera</taxon>
        <taxon>Eurotatoria</taxon>
        <taxon>Bdelloidea</taxon>
        <taxon>Philodinida</taxon>
        <taxon>Philodinidae</taxon>
        <taxon>Didymodactylos</taxon>
    </lineage>
</organism>
<evidence type="ECO:0000313" key="1">
    <source>
        <dbReference type="EMBL" id="CAF1650469.1"/>
    </source>
</evidence>
<feature type="non-terminal residue" evidence="1">
    <location>
        <position position="1"/>
    </location>
</feature>
<dbReference type="EMBL" id="CAJNOQ010051237">
    <property type="protein sequence ID" value="CAF1650469.1"/>
    <property type="molecule type" value="Genomic_DNA"/>
</dbReference>